<evidence type="ECO:0000256" key="1">
    <source>
        <dbReference type="SAM" id="Phobius"/>
    </source>
</evidence>
<name>A0ABW9URL4_9SPHN</name>
<dbReference type="EMBL" id="WTYO01000001">
    <property type="protein sequence ID" value="MXO67519.1"/>
    <property type="molecule type" value="Genomic_DNA"/>
</dbReference>
<protein>
    <submittedName>
        <fullName evidence="2">Uncharacterized protein</fullName>
    </submittedName>
</protein>
<keyword evidence="3" id="KW-1185">Reference proteome</keyword>
<keyword evidence="1" id="KW-0812">Transmembrane</keyword>
<proteinExistence type="predicted"/>
<keyword evidence="1" id="KW-0472">Membrane</keyword>
<evidence type="ECO:0000313" key="2">
    <source>
        <dbReference type="EMBL" id="MXO67519.1"/>
    </source>
</evidence>
<feature type="transmembrane region" description="Helical" evidence="1">
    <location>
        <begin position="6"/>
        <end position="27"/>
    </location>
</feature>
<dbReference type="RefSeq" id="WP_160732167.1">
    <property type="nucleotide sequence ID" value="NZ_CP139719.1"/>
</dbReference>
<organism evidence="2 3">
    <name type="scientific">Pelagerythrobacter marinus</name>
    <dbReference type="NCBI Taxonomy" id="538382"/>
    <lineage>
        <taxon>Bacteria</taxon>
        <taxon>Pseudomonadati</taxon>
        <taxon>Pseudomonadota</taxon>
        <taxon>Alphaproteobacteria</taxon>
        <taxon>Sphingomonadales</taxon>
        <taxon>Erythrobacteraceae</taxon>
        <taxon>Pelagerythrobacter</taxon>
    </lineage>
</organism>
<gene>
    <name evidence="2" type="ORF">GRI72_01570</name>
</gene>
<evidence type="ECO:0000313" key="3">
    <source>
        <dbReference type="Proteomes" id="UP000444401"/>
    </source>
</evidence>
<keyword evidence="1" id="KW-1133">Transmembrane helix</keyword>
<sequence length="95" mass="10735">MSLPEAIAFCALIVGFIVAAGIVLSAYESRMKHRSKELELQVRLAEAKGRQRSDAEIGRMEERLQVLERIATDRSPDLAREIDALRLADEREQVQ</sequence>
<accession>A0ABW9URL4</accession>
<reference evidence="2 3" key="1">
    <citation type="submission" date="2019-12" db="EMBL/GenBank/DDBJ databases">
        <title>Genomic-based taxomic classification of the family Erythrobacteraceae.</title>
        <authorList>
            <person name="Xu L."/>
        </authorList>
    </citation>
    <scope>NUCLEOTIDE SEQUENCE [LARGE SCALE GENOMIC DNA]</scope>
    <source>
        <strain evidence="2 3">H32</strain>
    </source>
</reference>
<comment type="caution">
    <text evidence="2">The sequence shown here is derived from an EMBL/GenBank/DDBJ whole genome shotgun (WGS) entry which is preliminary data.</text>
</comment>
<dbReference type="Proteomes" id="UP000444401">
    <property type="component" value="Unassembled WGS sequence"/>
</dbReference>